<keyword evidence="3" id="KW-1185">Reference proteome</keyword>
<dbReference type="Proteomes" id="UP000683360">
    <property type="component" value="Unassembled WGS sequence"/>
</dbReference>
<accession>A0A8S3THX4</accession>
<protein>
    <submittedName>
        <fullName evidence="2">Uncharacterized protein</fullName>
    </submittedName>
</protein>
<reference evidence="2" key="1">
    <citation type="submission" date="2021-03" db="EMBL/GenBank/DDBJ databases">
        <authorList>
            <person name="Bekaert M."/>
        </authorList>
    </citation>
    <scope>NUCLEOTIDE SEQUENCE</scope>
</reference>
<evidence type="ECO:0000313" key="3">
    <source>
        <dbReference type="Proteomes" id="UP000683360"/>
    </source>
</evidence>
<evidence type="ECO:0000256" key="1">
    <source>
        <dbReference type="SAM" id="Coils"/>
    </source>
</evidence>
<dbReference type="EMBL" id="CAJPWZ010002137">
    <property type="protein sequence ID" value="CAG2231281.1"/>
    <property type="molecule type" value="Genomic_DNA"/>
</dbReference>
<feature type="coiled-coil region" evidence="1">
    <location>
        <begin position="102"/>
        <end position="129"/>
    </location>
</feature>
<organism evidence="2 3">
    <name type="scientific">Mytilus edulis</name>
    <name type="common">Blue mussel</name>
    <dbReference type="NCBI Taxonomy" id="6550"/>
    <lineage>
        <taxon>Eukaryota</taxon>
        <taxon>Metazoa</taxon>
        <taxon>Spiralia</taxon>
        <taxon>Lophotrochozoa</taxon>
        <taxon>Mollusca</taxon>
        <taxon>Bivalvia</taxon>
        <taxon>Autobranchia</taxon>
        <taxon>Pteriomorphia</taxon>
        <taxon>Mytilida</taxon>
        <taxon>Mytiloidea</taxon>
        <taxon>Mytilidae</taxon>
        <taxon>Mytilinae</taxon>
        <taxon>Mytilus</taxon>
    </lineage>
</organism>
<dbReference type="OrthoDB" id="10347432at2759"/>
<evidence type="ECO:0000313" key="2">
    <source>
        <dbReference type="EMBL" id="CAG2231281.1"/>
    </source>
</evidence>
<keyword evidence="1" id="KW-0175">Coiled coil</keyword>
<sequence>MQVDVLENAIQKRRSMLGIDYQGKLLERTPESKFVLLGRPVEQDNPDNEAAHQQFLIHRRESQIEEVKNYVQILNALRLKQRKRKNVPPQDDPVFKILLSILRKIDYENAEERKQRREMKRQKRETRKKKYEARQIKYQSVSIYYSTSQLSFKRLYLIHVHV</sequence>
<comment type="caution">
    <text evidence="2">The sequence shown here is derived from an EMBL/GenBank/DDBJ whole genome shotgun (WGS) entry which is preliminary data.</text>
</comment>
<gene>
    <name evidence="2" type="ORF">MEDL_44073</name>
</gene>
<name>A0A8S3THX4_MYTED</name>
<proteinExistence type="predicted"/>
<dbReference type="AlphaFoldDB" id="A0A8S3THX4"/>